<keyword evidence="4" id="KW-0472">Membrane</keyword>
<dbReference type="SMART" id="SM00267">
    <property type="entry name" value="GGDEF"/>
    <property type="match status" value="1"/>
</dbReference>
<dbReference type="PROSITE" id="PS50887">
    <property type="entry name" value="GGDEF"/>
    <property type="match status" value="1"/>
</dbReference>
<dbReference type="FunFam" id="3.30.70.270:FF:000001">
    <property type="entry name" value="Diguanylate cyclase domain protein"/>
    <property type="match status" value="1"/>
</dbReference>
<evidence type="ECO:0000256" key="4">
    <source>
        <dbReference type="SAM" id="Phobius"/>
    </source>
</evidence>
<evidence type="ECO:0000313" key="7">
    <source>
        <dbReference type="Proteomes" id="UP000058114"/>
    </source>
</evidence>
<dbReference type="AlphaFoldDB" id="A0A0S2SJ39"/>
<dbReference type="GO" id="GO:0043709">
    <property type="term" value="P:cell adhesion involved in single-species biofilm formation"/>
    <property type="evidence" value="ECO:0007669"/>
    <property type="project" value="TreeGrafter"/>
</dbReference>
<dbReference type="KEGG" id="asr:WL1483_2299"/>
<dbReference type="PATRIC" id="fig|652.5.peg.1279"/>
<evidence type="ECO:0000256" key="3">
    <source>
        <dbReference type="ARBA" id="ARBA00034247"/>
    </source>
</evidence>
<gene>
    <name evidence="6" type="ORF">WL1483_2299</name>
</gene>
<proteinExistence type="predicted"/>
<name>A0A0S2SJ39_9GAMM</name>
<dbReference type="InterPro" id="IPR043128">
    <property type="entry name" value="Rev_trsase/Diguanyl_cyclase"/>
</dbReference>
<reference evidence="6 7" key="2">
    <citation type="journal article" date="2016" name="Genome Announc.">
        <title>Complete Genome Sequence of the Highly Virulent Aeromonas schubertii Strain WL1483, Isolated from Diseased Snakehead Fish (Channa argus) in China.</title>
        <authorList>
            <person name="Liu L."/>
            <person name="Li N."/>
            <person name="Zhang D."/>
            <person name="Fu X."/>
            <person name="Shi C."/>
            <person name="Lin Q."/>
            <person name="Hao G."/>
        </authorList>
    </citation>
    <scope>NUCLEOTIDE SEQUENCE [LARGE SCALE GENOMIC DNA]</scope>
    <source>
        <strain evidence="6 7">WL1483</strain>
    </source>
</reference>
<dbReference type="GO" id="GO:0052621">
    <property type="term" value="F:diguanylate cyclase activity"/>
    <property type="evidence" value="ECO:0007669"/>
    <property type="project" value="UniProtKB-EC"/>
</dbReference>
<feature type="transmembrane region" description="Helical" evidence="4">
    <location>
        <begin position="121"/>
        <end position="150"/>
    </location>
</feature>
<dbReference type="OrthoDB" id="9813903at2"/>
<dbReference type="InterPro" id="IPR050469">
    <property type="entry name" value="Diguanylate_Cyclase"/>
</dbReference>
<dbReference type="SUPFAM" id="SSF55073">
    <property type="entry name" value="Nucleotide cyclase"/>
    <property type="match status" value="1"/>
</dbReference>
<evidence type="ECO:0000256" key="2">
    <source>
        <dbReference type="ARBA" id="ARBA00012528"/>
    </source>
</evidence>
<comment type="catalytic activity">
    <reaction evidence="3">
        <text>2 GTP = 3',3'-c-di-GMP + 2 diphosphate</text>
        <dbReference type="Rhea" id="RHEA:24898"/>
        <dbReference type="ChEBI" id="CHEBI:33019"/>
        <dbReference type="ChEBI" id="CHEBI:37565"/>
        <dbReference type="ChEBI" id="CHEBI:58805"/>
        <dbReference type="EC" id="2.7.7.65"/>
    </reaction>
</comment>
<dbReference type="Pfam" id="PF00990">
    <property type="entry name" value="GGDEF"/>
    <property type="match status" value="1"/>
</dbReference>
<evidence type="ECO:0000313" key="6">
    <source>
        <dbReference type="EMBL" id="ALP41718.1"/>
    </source>
</evidence>
<dbReference type="PANTHER" id="PTHR45138">
    <property type="entry name" value="REGULATORY COMPONENTS OF SENSORY TRANSDUCTION SYSTEM"/>
    <property type="match status" value="1"/>
</dbReference>
<dbReference type="Gene3D" id="3.30.70.270">
    <property type="match status" value="1"/>
</dbReference>
<dbReference type="InterPro" id="IPR000160">
    <property type="entry name" value="GGDEF_dom"/>
</dbReference>
<feature type="transmembrane region" description="Helical" evidence="4">
    <location>
        <begin position="26"/>
        <end position="43"/>
    </location>
</feature>
<evidence type="ECO:0000256" key="1">
    <source>
        <dbReference type="ARBA" id="ARBA00001946"/>
    </source>
</evidence>
<feature type="transmembrane region" description="Helical" evidence="4">
    <location>
        <begin position="88"/>
        <end position="109"/>
    </location>
</feature>
<reference evidence="7" key="1">
    <citation type="submission" date="2015-10" db="EMBL/GenBank/DDBJ databases">
        <title>Complete Genome Sequence of Aeromonas schubertii strain WL1483.</title>
        <authorList>
            <person name="Liu L."/>
        </authorList>
    </citation>
    <scope>NUCLEOTIDE SEQUENCE [LARGE SCALE GENOMIC DNA]</scope>
    <source>
        <strain evidence="7">WL1483</strain>
    </source>
</reference>
<keyword evidence="4" id="KW-0812">Transmembrane</keyword>
<dbReference type="InterPro" id="IPR029787">
    <property type="entry name" value="Nucleotide_cyclase"/>
</dbReference>
<feature type="transmembrane region" description="Helical" evidence="4">
    <location>
        <begin position="170"/>
        <end position="191"/>
    </location>
</feature>
<comment type="cofactor">
    <cofactor evidence="1">
        <name>Mg(2+)</name>
        <dbReference type="ChEBI" id="CHEBI:18420"/>
    </cofactor>
</comment>
<dbReference type="EC" id="2.7.7.65" evidence="2"/>
<dbReference type="GO" id="GO:0005886">
    <property type="term" value="C:plasma membrane"/>
    <property type="evidence" value="ECO:0007669"/>
    <property type="project" value="TreeGrafter"/>
</dbReference>
<dbReference type="GO" id="GO:1902201">
    <property type="term" value="P:negative regulation of bacterial-type flagellum-dependent cell motility"/>
    <property type="evidence" value="ECO:0007669"/>
    <property type="project" value="TreeGrafter"/>
</dbReference>
<dbReference type="NCBIfam" id="TIGR00254">
    <property type="entry name" value="GGDEF"/>
    <property type="match status" value="1"/>
</dbReference>
<sequence>MSEIWSARNHSEDFTMTRIEFMTVRFRWLVCLLMVGLPAWSVVDWLTLSAGQYAFLLKVRMTTFLALSPLIPFSFFINYRLSRMRAALGYLMSVMLAFALICMAGLGHVEGLQMGYTVFPYLMISLFAVFPIPLMIGFGVALFIFCVLLLGRSILLDQALFGMETLNQLWLLLLFTLTAAWVQAGQLNMLLRLYRESTTDELTGMMNRRLLMKQLEQARAALMSRDRPFALLLLDLDRFKRINDNYGHLAGDAVLHTVATTLGEQLEKQHVLGRYGGEEFAILLPRCATLEQARQIAERLRLSVEARAVKSPASDEMIEVTVSIGVALAKRGEGVQALLNRADECLYQAKINGRNCVVVTPPSSQSMAV</sequence>
<dbReference type="PANTHER" id="PTHR45138:SF9">
    <property type="entry name" value="DIGUANYLATE CYCLASE DGCM-RELATED"/>
    <property type="match status" value="1"/>
</dbReference>
<evidence type="ECO:0000259" key="5">
    <source>
        <dbReference type="PROSITE" id="PS50887"/>
    </source>
</evidence>
<accession>A0A0S2SJ39</accession>
<protein>
    <recommendedName>
        <fullName evidence="2">diguanylate cyclase</fullName>
        <ecNumber evidence="2">2.7.7.65</ecNumber>
    </recommendedName>
</protein>
<feature type="transmembrane region" description="Helical" evidence="4">
    <location>
        <begin position="55"/>
        <end position="76"/>
    </location>
</feature>
<feature type="domain" description="GGDEF" evidence="5">
    <location>
        <begin position="227"/>
        <end position="362"/>
    </location>
</feature>
<keyword evidence="4" id="KW-1133">Transmembrane helix</keyword>
<dbReference type="CDD" id="cd01949">
    <property type="entry name" value="GGDEF"/>
    <property type="match status" value="1"/>
</dbReference>
<dbReference type="Proteomes" id="UP000058114">
    <property type="component" value="Chromosome"/>
</dbReference>
<organism evidence="6 7">
    <name type="scientific">Aeromonas schubertii</name>
    <dbReference type="NCBI Taxonomy" id="652"/>
    <lineage>
        <taxon>Bacteria</taxon>
        <taxon>Pseudomonadati</taxon>
        <taxon>Pseudomonadota</taxon>
        <taxon>Gammaproteobacteria</taxon>
        <taxon>Aeromonadales</taxon>
        <taxon>Aeromonadaceae</taxon>
        <taxon>Aeromonas</taxon>
    </lineage>
</organism>
<dbReference type="EMBL" id="CP013067">
    <property type="protein sequence ID" value="ALP41718.1"/>
    <property type="molecule type" value="Genomic_DNA"/>
</dbReference>